<proteinExistence type="inferred from homology"/>
<evidence type="ECO:0000313" key="7">
    <source>
        <dbReference type="EMBL" id="RAM37038.1"/>
    </source>
</evidence>
<dbReference type="GO" id="GO:0050661">
    <property type="term" value="F:NADP binding"/>
    <property type="evidence" value="ECO:0007669"/>
    <property type="project" value="InterPro"/>
</dbReference>
<dbReference type="InterPro" id="IPR013328">
    <property type="entry name" value="6PGD_dom2"/>
</dbReference>
<evidence type="ECO:0000256" key="1">
    <source>
        <dbReference type="ARBA" id="ARBA00009080"/>
    </source>
</evidence>
<dbReference type="PANTHER" id="PTHR43060">
    <property type="entry name" value="3-HYDROXYISOBUTYRATE DEHYDROGENASE-LIKE 1, MITOCHONDRIAL-RELATED"/>
    <property type="match status" value="1"/>
</dbReference>
<dbReference type="Gene3D" id="3.40.50.720">
    <property type="entry name" value="NAD(P)-binding Rossmann-like Domain"/>
    <property type="match status" value="1"/>
</dbReference>
<dbReference type="Proteomes" id="UP000249166">
    <property type="component" value="Unassembled WGS sequence"/>
</dbReference>
<keyword evidence="3" id="KW-0520">NAD</keyword>
<dbReference type="GO" id="GO:0051287">
    <property type="term" value="F:NAD binding"/>
    <property type="evidence" value="ECO:0007669"/>
    <property type="project" value="InterPro"/>
</dbReference>
<comment type="similarity">
    <text evidence="1">Belongs to the HIBADH-related family.</text>
</comment>
<dbReference type="InterPro" id="IPR015815">
    <property type="entry name" value="HIBADH-related"/>
</dbReference>
<comment type="caution">
    <text evidence="7">The sequence shown here is derived from an EMBL/GenBank/DDBJ whole genome shotgun (WGS) entry which is preliminary data.</text>
</comment>
<sequence length="308" mass="31291">MTGKAVTDAQNELKPGVPMSVALLGTGPMGAPIARNILAAGVPLTLWNRTADKARAVGGGQVAGTPAEAAAGVVLTVLPDLPQVAGLLPGEDGLLAGWKAAGIEDPVLVIHGTVSPVAVARFAEECRSRYGVTVVDAPLSGGTIGAEEGRLSTMAGGPRDTVRRLLPLFELYSSTVVWFGEAGAGSTVKACNQIVVSATVTALAEAMAVATATGLDLGKVQSILAGGLANSEVLRQKGQRWIDGDFEGGGSAKNQLKDLNFIAEIAKDSGLKLPLSASVRGAFELMVDAGDGDLDHTGIYRTVLGQSA</sequence>
<dbReference type="GO" id="GO:0016491">
    <property type="term" value="F:oxidoreductase activity"/>
    <property type="evidence" value="ECO:0007669"/>
    <property type="project" value="UniProtKB-KW"/>
</dbReference>
<accession>A0A328HEF9</accession>
<dbReference type="InterPro" id="IPR036291">
    <property type="entry name" value="NAD(P)-bd_dom_sf"/>
</dbReference>
<feature type="domain" description="6-phosphogluconate dehydrogenase NADP-binding" evidence="5">
    <location>
        <begin position="21"/>
        <end position="180"/>
    </location>
</feature>
<protein>
    <submittedName>
        <fullName evidence="7">NAD(P)-dependent oxidoreductase</fullName>
    </submittedName>
</protein>
<keyword evidence="2" id="KW-0560">Oxidoreductase</keyword>
<feature type="active site" evidence="4">
    <location>
        <position position="189"/>
    </location>
</feature>
<evidence type="ECO:0000259" key="5">
    <source>
        <dbReference type="Pfam" id="PF03446"/>
    </source>
</evidence>
<evidence type="ECO:0000256" key="4">
    <source>
        <dbReference type="PIRSR" id="PIRSR000103-1"/>
    </source>
</evidence>
<dbReference type="InterPro" id="IPR008927">
    <property type="entry name" value="6-PGluconate_DH-like_C_sf"/>
</dbReference>
<dbReference type="Gene3D" id="1.10.1040.10">
    <property type="entry name" value="N-(1-d-carboxylethyl)-l-norvaline Dehydrogenase, domain 2"/>
    <property type="match status" value="1"/>
</dbReference>
<name>A0A328HEF9_ARTGO</name>
<dbReference type="Pfam" id="PF14833">
    <property type="entry name" value="NAD_binding_11"/>
    <property type="match status" value="1"/>
</dbReference>
<evidence type="ECO:0000256" key="3">
    <source>
        <dbReference type="ARBA" id="ARBA00023027"/>
    </source>
</evidence>
<organism evidence="7 8">
    <name type="scientific">Arthrobacter globiformis</name>
    <dbReference type="NCBI Taxonomy" id="1665"/>
    <lineage>
        <taxon>Bacteria</taxon>
        <taxon>Bacillati</taxon>
        <taxon>Actinomycetota</taxon>
        <taxon>Actinomycetes</taxon>
        <taxon>Micrococcales</taxon>
        <taxon>Micrococcaceae</taxon>
        <taxon>Arthrobacter</taxon>
    </lineage>
</organism>
<feature type="domain" description="3-hydroxyisobutyrate dehydrogenase-like NAD-binding" evidence="6">
    <location>
        <begin position="183"/>
        <end position="302"/>
    </location>
</feature>
<reference evidence="7 8" key="1">
    <citation type="submission" date="2018-04" db="EMBL/GenBank/DDBJ databases">
        <title>Bacteria isolated from cave deposits of Manipur.</title>
        <authorList>
            <person name="Sahoo D."/>
            <person name="Sarangthem I."/>
            <person name="Nandeibam J."/>
        </authorList>
    </citation>
    <scope>NUCLEOTIDE SEQUENCE [LARGE SCALE GENOMIC DNA]</scope>
    <source>
        <strain evidence="8">mrc11</strain>
    </source>
</reference>
<dbReference type="InterPro" id="IPR029154">
    <property type="entry name" value="HIBADH-like_NADP-bd"/>
</dbReference>
<dbReference type="PIRSF" id="PIRSF000103">
    <property type="entry name" value="HIBADH"/>
    <property type="match status" value="1"/>
</dbReference>
<dbReference type="PANTHER" id="PTHR43060:SF15">
    <property type="entry name" value="3-HYDROXYISOBUTYRATE DEHYDROGENASE-LIKE 1, MITOCHONDRIAL-RELATED"/>
    <property type="match status" value="1"/>
</dbReference>
<dbReference type="Pfam" id="PF03446">
    <property type="entry name" value="NAD_binding_2"/>
    <property type="match status" value="1"/>
</dbReference>
<dbReference type="InterPro" id="IPR006115">
    <property type="entry name" value="6PGDH_NADP-bd"/>
</dbReference>
<dbReference type="SUPFAM" id="SSF51735">
    <property type="entry name" value="NAD(P)-binding Rossmann-fold domains"/>
    <property type="match status" value="1"/>
</dbReference>
<evidence type="ECO:0000259" key="6">
    <source>
        <dbReference type="Pfam" id="PF14833"/>
    </source>
</evidence>
<dbReference type="SUPFAM" id="SSF48179">
    <property type="entry name" value="6-phosphogluconate dehydrogenase C-terminal domain-like"/>
    <property type="match status" value="1"/>
</dbReference>
<dbReference type="EMBL" id="QLNP01000078">
    <property type="protein sequence ID" value="RAM37038.1"/>
    <property type="molecule type" value="Genomic_DNA"/>
</dbReference>
<dbReference type="OrthoDB" id="3185659at2"/>
<gene>
    <name evidence="7" type="ORF">DBZ45_12350</name>
</gene>
<dbReference type="AlphaFoldDB" id="A0A328HEF9"/>
<evidence type="ECO:0000313" key="8">
    <source>
        <dbReference type="Proteomes" id="UP000249166"/>
    </source>
</evidence>
<evidence type="ECO:0000256" key="2">
    <source>
        <dbReference type="ARBA" id="ARBA00023002"/>
    </source>
</evidence>